<keyword evidence="5" id="KW-0479">Metal-binding</keyword>
<evidence type="ECO:0000256" key="2">
    <source>
        <dbReference type="ARBA" id="ARBA00008465"/>
    </source>
</evidence>
<dbReference type="AlphaFoldDB" id="A0A1M6FM13"/>
<gene>
    <name evidence="10" type="ORF">SAMN04488096_106219</name>
</gene>
<dbReference type="PROSITE" id="PS51332">
    <property type="entry name" value="B12_BINDING"/>
    <property type="match status" value="1"/>
</dbReference>
<dbReference type="InterPro" id="IPR006099">
    <property type="entry name" value="MeMalonylCoA_mutase_a/b_cat"/>
</dbReference>
<dbReference type="EC" id="5.4.99.2" evidence="3"/>
<feature type="compositionally biased region" description="Polar residues" evidence="8">
    <location>
        <begin position="9"/>
        <end position="23"/>
    </location>
</feature>
<dbReference type="NCBIfam" id="TIGR00641">
    <property type="entry name" value="acid_CoA_mut_N"/>
    <property type="match status" value="1"/>
</dbReference>
<dbReference type="FunFam" id="3.40.50.280:FF:000002">
    <property type="entry name" value="Methylmalonyl-CoA mutase, mitochondrial"/>
    <property type="match status" value="1"/>
</dbReference>
<evidence type="ECO:0000313" key="10">
    <source>
        <dbReference type="EMBL" id="SHI98778.1"/>
    </source>
</evidence>
<dbReference type="Gene3D" id="3.20.20.240">
    <property type="entry name" value="Methylmalonyl-CoA mutase"/>
    <property type="match status" value="1"/>
</dbReference>
<evidence type="ECO:0000256" key="3">
    <source>
        <dbReference type="ARBA" id="ARBA00012398"/>
    </source>
</evidence>
<dbReference type="PANTHER" id="PTHR48101">
    <property type="entry name" value="METHYLMALONYL-COA MUTASE, MITOCHONDRIAL-RELATED"/>
    <property type="match status" value="1"/>
</dbReference>
<dbReference type="GO" id="GO:0046872">
    <property type="term" value="F:metal ion binding"/>
    <property type="evidence" value="ECO:0007669"/>
    <property type="project" value="UniProtKB-KW"/>
</dbReference>
<dbReference type="InterPro" id="IPR006158">
    <property type="entry name" value="Cobalamin-bd"/>
</dbReference>
<evidence type="ECO:0000256" key="4">
    <source>
        <dbReference type="ARBA" id="ARBA00022628"/>
    </source>
</evidence>
<dbReference type="EMBL" id="FQYY01000006">
    <property type="protein sequence ID" value="SHI98778.1"/>
    <property type="molecule type" value="Genomic_DNA"/>
</dbReference>
<keyword evidence="4" id="KW-0846">Cobalamin</keyword>
<dbReference type="NCBIfam" id="NF006944">
    <property type="entry name" value="PRK09426.1"/>
    <property type="match status" value="1"/>
</dbReference>
<dbReference type="InterPro" id="IPR036724">
    <property type="entry name" value="Cobalamin-bd_sf"/>
</dbReference>
<evidence type="ECO:0000259" key="9">
    <source>
        <dbReference type="PROSITE" id="PS51332"/>
    </source>
</evidence>
<dbReference type="NCBIfam" id="TIGR00640">
    <property type="entry name" value="acid_CoA_mut_C"/>
    <property type="match status" value="1"/>
</dbReference>
<dbReference type="Pfam" id="PF02310">
    <property type="entry name" value="B12-binding"/>
    <property type="match status" value="1"/>
</dbReference>
<evidence type="ECO:0000256" key="5">
    <source>
        <dbReference type="ARBA" id="ARBA00022723"/>
    </source>
</evidence>
<keyword evidence="11" id="KW-1185">Reference proteome</keyword>
<dbReference type="GO" id="GO:0031419">
    <property type="term" value="F:cobalamin binding"/>
    <property type="evidence" value="ECO:0007669"/>
    <property type="project" value="UniProtKB-KW"/>
</dbReference>
<evidence type="ECO:0000313" key="11">
    <source>
        <dbReference type="Proteomes" id="UP000184225"/>
    </source>
</evidence>
<dbReference type="InterPro" id="IPR006159">
    <property type="entry name" value="Acid_CoA_mut_C"/>
</dbReference>
<proteinExistence type="inferred from homology"/>
<feature type="domain" description="B12-binding" evidence="9">
    <location>
        <begin position="578"/>
        <end position="708"/>
    </location>
</feature>
<sequence length="708" mass="78628">MSRKDVQHIQLQNSDNKTSSSETFSTAEKIKLKKFYSAEDTKDLEHLNFAAGISPFLRGPYSTMYVRRPWTIRQYAGFSTAEESNAFYRRNLAAGQKGLSVAFDLATHRGYDSDHERVVGDVGKAGVAIDSVEDMKILFDQIPLDKMSVSMTMNGAVLPIMAFYIVAAEEQGVKPEQLSGTIQNDILKEFMVRNTYIYPPSPSMKIISDIFEYTSNKMPRFNSISISGYHMQEAGATCDIELAYTLADGLEYIRKGLAAGMDIDSFAPRLSFFWAIGMNHFMEIAKMRAGRMLWAKLVKQFNPKNQKSLSLRTHCQTSGWSLTEQDPFNNVARTCIEASAAAFGGTQSLHTNALDEAIALPTDFSARIARNTQLYLQDETDITKTVDPWAGSYYVEKLTDEIAQKAWKLIEEVEELGGMTKAIEKGIPKLRIEEAAARKQARIDSNQDVIVGVNKYRREKEDPIVTLEVDNQTVRKQQIARLEEIKSSRNNEKVEEALNKLTKAAKNKTDNLLELAVNAAKARASIGEISIALEKIYGRHKAQTKSFSGVYSKEIKDDKSFKKAQELANQFAELEGRRPRIMIAKMGQDGHDRGAKVVATGYADVGFDVDIGPLFQTPKEAAKQAVENDVHILGVSSLAAGHKTLVPQVIEELKNYGREDIMVIVGGVIPSADYQYLFDAGAVAVFGPGTKISDAAIQILEILIDSVE</sequence>
<keyword evidence="6" id="KW-0413">Isomerase</keyword>
<dbReference type="Gene3D" id="3.40.50.280">
    <property type="entry name" value="Cobalamin-binding domain"/>
    <property type="match status" value="1"/>
</dbReference>
<accession>A0A1M6FM13</accession>
<comment type="similarity">
    <text evidence="2">Belongs to the methylmalonyl-CoA mutase family.</text>
</comment>
<dbReference type="STRING" id="579105.SAMN04488096_106219"/>
<dbReference type="SUPFAM" id="SSF52242">
    <property type="entry name" value="Cobalamin (vitamin B12)-binding domain"/>
    <property type="match status" value="1"/>
</dbReference>
<comment type="cofactor">
    <cofactor evidence="1">
        <name>adenosylcob(III)alamin</name>
        <dbReference type="ChEBI" id="CHEBI:18408"/>
    </cofactor>
</comment>
<dbReference type="Pfam" id="PF01642">
    <property type="entry name" value="MM_CoA_mutase"/>
    <property type="match status" value="1"/>
</dbReference>
<dbReference type="GO" id="GO:0005737">
    <property type="term" value="C:cytoplasm"/>
    <property type="evidence" value="ECO:0007669"/>
    <property type="project" value="TreeGrafter"/>
</dbReference>
<dbReference type="Proteomes" id="UP000184225">
    <property type="component" value="Unassembled WGS sequence"/>
</dbReference>
<dbReference type="OrthoDB" id="9762378at2"/>
<evidence type="ECO:0000256" key="1">
    <source>
        <dbReference type="ARBA" id="ARBA00001922"/>
    </source>
</evidence>
<dbReference type="GO" id="GO:0019678">
    <property type="term" value="P:propionate metabolic process, methylmalonyl pathway"/>
    <property type="evidence" value="ECO:0007669"/>
    <property type="project" value="TreeGrafter"/>
</dbReference>
<dbReference type="GO" id="GO:0004494">
    <property type="term" value="F:methylmalonyl-CoA mutase activity"/>
    <property type="evidence" value="ECO:0007669"/>
    <property type="project" value="UniProtKB-EC"/>
</dbReference>
<organism evidence="10 11">
    <name type="scientific">Mesonia phycicola</name>
    <dbReference type="NCBI Taxonomy" id="579105"/>
    <lineage>
        <taxon>Bacteria</taxon>
        <taxon>Pseudomonadati</taxon>
        <taxon>Bacteroidota</taxon>
        <taxon>Flavobacteriia</taxon>
        <taxon>Flavobacteriales</taxon>
        <taxon>Flavobacteriaceae</taxon>
        <taxon>Mesonia</taxon>
    </lineage>
</organism>
<evidence type="ECO:0000256" key="6">
    <source>
        <dbReference type="ARBA" id="ARBA00023235"/>
    </source>
</evidence>
<evidence type="ECO:0000256" key="7">
    <source>
        <dbReference type="ARBA" id="ARBA00023285"/>
    </source>
</evidence>
<evidence type="ECO:0000256" key="8">
    <source>
        <dbReference type="SAM" id="MobiDB-lite"/>
    </source>
</evidence>
<dbReference type="InterPro" id="IPR006098">
    <property type="entry name" value="MMCoA_mutase_a_cat"/>
</dbReference>
<dbReference type="PANTHER" id="PTHR48101:SF4">
    <property type="entry name" value="METHYLMALONYL-COA MUTASE, MITOCHONDRIAL"/>
    <property type="match status" value="1"/>
</dbReference>
<feature type="region of interest" description="Disordered" evidence="8">
    <location>
        <begin position="1"/>
        <end position="23"/>
    </location>
</feature>
<dbReference type="CDD" id="cd02071">
    <property type="entry name" value="MM_CoA_mut_B12_BD"/>
    <property type="match status" value="1"/>
</dbReference>
<name>A0A1M6FM13_9FLAO</name>
<protein>
    <recommendedName>
        <fullName evidence="3">methylmalonyl-CoA mutase</fullName>
        <ecNumber evidence="3">5.4.99.2</ecNumber>
    </recommendedName>
</protein>
<dbReference type="FunFam" id="3.20.20.240:FF:000001">
    <property type="entry name" value="Probable methylmalonyl-coa mutase"/>
    <property type="match status" value="1"/>
</dbReference>
<keyword evidence="7" id="KW-0170">Cobalt</keyword>
<dbReference type="SUPFAM" id="SSF51703">
    <property type="entry name" value="Cobalamin (vitamin B12)-dependent enzymes"/>
    <property type="match status" value="1"/>
</dbReference>
<dbReference type="InterPro" id="IPR016176">
    <property type="entry name" value="Cbl-dep_enz_cat"/>
</dbReference>
<dbReference type="CDD" id="cd03679">
    <property type="entry name" value="MM_CoA_mutase_alpha_like"/>
    <property type="match status" value="1"/>
</dbReference>
<reference evidence="10 11" key="1">
    <citation type="submission" date="2016-11" db="EMBL/GenBank/DDBJ databases">
        <authorList>
            <person name="Jaros S."/>
            <person name="Januszkiewicz K."/>
            <person name="Wedrychowicz H."/>
        </authorList>
    </citation>
    <scope>NUCLEOTIDE SEQUENCE [LARGE SCALE GENOMIC DNA]</scope>
    <source>
        <strain evidence="10 11">DSM 21425</strain>
    </source>
</reference>